<dbReference type="AlphaFoldDB" id="A0A0E9S068"/>
<keyword evidence="1" id="KW-1133">Transmembrane helix</keyword>
<accession>A0A0E9S068</accession>
<feature type="transmembrane region" description="Helical" evidence="1">
    <location>
        <begin position="6"/>
        <end position="26"/>
    </location>
</feature>
<evidence type="ECO:0000256" key="1">
    <source>
        <dbReference type="SAM" id="Phobius"/>
    </source>
</evidence>
<keyword evidence="1" id="KW-0472">Membrane</keyword>
<dbReference type="EMBL" id="GBXM01074669">
    <property type="protein sequence ID" value="JAH33908.1"/>
    <property type="molecule type" value="Transcribed_RNA"/>
</dbReference>
<name>A0A0E9S068_ANGAN</name>
<reference evidence="2" key="2">
    <citation type="journal article" date="2015" name="Fish Shellfish Immunol.">
        <title>Early steps in the European eel (Anguilla anguilla)-Vibrio vulnificus interaction in the gills: Role of the RtxA13 toxin.</title>
        <authorList>
            <person name="Callol A."/>
            <person name="Pajuelo D."/>
            <person name="Ebbesson L."/>
            <person name="Teles M."/>
            <person name="MacKenzie S."/>
            <person name="Amaro C."/>
        </authorList>
    </citation>
    <scope>NUCLEOTIDE SEQUENCE</scope>
</reference>
<protein>
    <submittedName>
        <fullName evidence="2">Uncharacterized protein</fullName>
    </submittedName>
</protein>
<sequence length="39" mass="4663">MYTLNHFFLYVLFTLVNKYLLLYLILTFGPPRHCQQAGL</sequence>
<proteinExistence type="predicted"/>
<keyword evidence="1" id="KW-0812">Transmembrane</keyword>
<reference evidence="2" key="1">
    <citation type="submission" date="2014-11" db="EMBL/GenBank/DDBJ databases">
        <authorList>
            <person name="Amaro Gonzalez C."/>
        </authorList>
    </citation>
    <scope>NUCLEOTIDE SEQUENCE</scope>
</reference>
<evidence type="ECO:0000313" key="2">
    <source>
        <dbReference type="EMBL" id="JAH33908.1"/>
    </source>
</evidence>
<organism evidence="2">
    <name type="scientific">Anguilla anguilla</name>
    <name type="common">European freshwater eel</name>
    <name type="synonym">Muraena anguilla</name>
    <dbReference type="NCBI Taxonomy" id="7936"/>
    <lineage>
        <taxon>Eukaryota</taxon>
        <taxon>Metazoa</taxon>
        <taxon>Chordata</taxon>
        <taxon>Craniata</taxon>
        <taxon>Vertebrata</taxon>
        <taxon>Euteleostomi</taxon>
        <taxon>Actinopterygii</taxon>
        <taxon>Neopterygii</taxon>
        <taxon>Teleostei</taxon>
        <taxon>Anguilliformes</taxon>
        <taxon>Anguillidae</taxon>
        <taxon>Anguilla</taxon>
    </lineage>
</organism>